<accession>A0A1Y4HXS1</accession>
<evidence type="ECO:0000259" key="3">
    <source>
        <dbReference type="Pfam" id="PF10988"/>
    </source>
</evidence>
<evidence type="ECO:0000256" key="1">
    <source>
        <dbReference type="SAM" id="MobiDB-lite"/>
    </source>
</evidence>
<dbReference type="Gene3D" id="2.160.20.120">
    <property type="match status" value="1"/>
</dbReference>
<dbReference type="RefSeq" id="WP_087347281.1">
    <property type="nucleotide sequence ID" value="NZ_NFJX01000047.1"/>
</dbReference>
<evidence type="ECO:0000313" key="4">
    <source>
        <dbReference type="EMBL" id="OUP12838.1"/>
    </source>
</evidence>
<evidence type="ECO:0000313" key="5">
    <source>
        <dbReference type="Proteomes" id="UP000195950"/>
    </source>
</evidence>
<dbReference type="InterPro" id="IPR021255">
    <property type="entry name" value="DUF2807"/>
</dbReference>
<dbReference type="Pfam" id="PF10988">
    <property type="entry name" value="DUF2807"/>
    <property type="match status" value="1"/>
</dbReference>
<dbReference type="AlphaFoldDB" id="A0A1Y4HXS1"/>
<dbReference type="Proteomes" id="UP000195950">
    <property type="component" value="Unassembled WGS sequence"/>
</dbReference>
<name>A0A1Y4HXS1_PARDI</name>
<protein>
    <submittedName>
        <fullName evidence="4">DUF2807 domain-containing protein</fullName>
    </submittedName>
</protein>
<feature type="domain" description="Putative auto-transporter adhesin head GIN" evidence="3">
    <location>
        <begin position="70"/>
        <end position="261"/>
    </location>
</feature>
<evidence type="ECO:0000256" key="2">
    <source>
        <dbReference type="SAM" id="SignalP"/>
    </source>
</evidence>
<dbReference type="EMBL" id="NFJX01000047">
    <property type="protein sequence ID" value="OUP12838.1"/>
    <property type="molecule type" value="Genomic_DNA"/>
</dbReference>
<keyword evidence="2" id="KW-0732">Signal</keyword>
<sequence length="281" mass="30076">MRTRMMALFALIAFCAMPIKAKKVKGNGDIITKEISVRDYSAIKVGSTAMGYSDSWFSLFSRGGNPSYVFGYTQGESASLRITIDENLYPYINVQVKNEELSISTENGTQLSPTRFKIEGTSKKLKKIQMSGCMDFVLRSALSGDDLEIIATRGSDVKMEKPVNVSNCIIEATSGSDIIINDLTTRIIRGRASGGSDLKLTGKAENGEYSASGGSDIKAYDLILNQLECSASGGSDIYTHVTDYIKASASGGSDVHYKGSARSDTSTSGGSDIIKGAVQKV</sequence>
<gene>
    <name evidence="4" type="ORF">B5F32_21380</name>
</gene>
<feature type="chain" id="PRO_5011966274" evidence="2">
    <location>
        <begin position="22"/>
        <end position="281"/>
    </location>
</feature>
<proteinExistence type="predicted"/>
<comment type="caution">
    <text evidence="4">The sequence shown here is derived from an EMBL/GenBank/DDBJ whole genome shotgun (WGS) entry which is preliminary data.</text>
</comment>
<feature type="region of interest" description="Disordered" evidence="1">
    <location>
        <begin position="250"/>
        <end position="271"/>
    </location>
</feature>
<feature type="signal peptide" evidence="2">
    <location>
        <begin position="1"/>
        <end position="21"/>
    </location>
</feature>
<organism evidence="4 5">
    <name type="scientific">Parabacteroides distasonis</name>
    <dbReference type="NCBI Taxonomy" id="823"/>
    <lineage>
        <taxon>Bacteria</taxon>
        <taxon>Pseudomonadati</taxon>
        <taxon>Bacteroidota</taxon>
        <taxon>Bacteroidia</taxon>
        <taxon>Bacteroidales</taxon>
        <taxon>Tannerellaceae</taxon>
        <taxon>Parabacteroides</taxon>
    </lineage>
</organism>
<reference evidence="5" key="1">
    <citation type="submission" date="2017-04" db="EMBL/GenBank/DDBJ databases">
        <title>Function of individual gut microbiota members based on whole genome sequencing of pure cultures obtained from chicken caecum.</title>
        <authorList>
            <person name="Medvecky M."/>
            <person name="Cejkova D."/>
            <person name="Polansky O."/>
            <person name="Karasova D."/>
            <person name="Kubasova T."/>
            <person name="Cizek A."/>
            <person name="Rychlik I."/>
        </authorList>
    </citation>
    <scope>NUCLEOTIDE SEQUENCE [LARGE SCALE GENOMIC DNA]</scope>
    <source>
        <strain evidence="5">An199</strain>
    </source>
</reference>